<keyword evidence="2" id="KW-1185">Reference proteome</keyword>
<evidence type="ECO:0000313" key="2">
    <source>
        <dbReference type="Proteomes" id="UP001602370"/>
    </source>
</evidence>
<sequence length="116" mass="12505">MAACSGYYPVEVDSADQLTGVWSDWSGVTVEFEDDGTFTAEGFDKEDVVGWGCSGFAERQHGTWTPSGSYGDVTFDGVDCEDMKLAFYGSPSSFVACFTKDVTSGGCTHEFSRDRG</sequence>
<proteinExistence type="predicted"/>
<organism evidence="1 2">
    <name type="scientific">Streptomyces flavochromogenes</name>
    <dbReference type="NCBI Taxonomy" id="68199"/>
    <lineage>
        <taxon>Bacteria</taxon>
        <taxon>Bacillati</taxon>
        <taxon>Actinomycetota</taxon>
        <taxon>Actinomycetes</taxon>
        <taxon>Kitasatosporales</taxon>
        <taxon>Streptomycetaceae</taxon>
        <taxon>Streptomyces</taxon>
    </lineage>
</organism>
<comment type="caution">
    <text evidence="1">The sequence shown here is derived from an EMBL/GenBank/DDBJ whole genome shotgun (WGS) entry which is preliminary data.</text>
</comment>
<reference evidence="1 2" key="1">
    <citation type="submission" date="2024-10" db="EMBL/GenBank/DDBJ databases">
        <title>The Natural Products Discovery Center: Release of the First 8490 Sequenced Strains for Exploring Actinobacteria Biosynthetic Diversity.</title>
        <authorList>
            <person name="Kalkreuter E."/>
            <person name="Kautsar S.A."/>
            <person name="Yang D."/>
            <person name="Bader C.D."/>
            <person name="Teijaro C.N."/>
            <person name="Fluegel L."/>
            <person name="Davis C.M."/>
            <person name="Simpson J.R."/>
            <person name="Lauterbach L."/>
            <person name="Steele A.D."/>
            <person name="Gui C."/>
            <person name="Meng S."/>
            <person name="Li G."/>
            <person name="Viehrig K."/>
            <person name="Ye F."/>
            <person name="Su P."/>
            <person name="Kiefer A.F."/>
            <person name="Nichols A."/>
            <person name="Cepeda A.J."/>
            <person name="Yan W."/>
            <person name="Fan B."/>
            <person name="Jiang Y."/>
            <person name="Adhikari A."/>
            <person name="Zheng C.-J."/>
            <person name="Schuster L."/>
            <person name="Cowan T.M."/>
            <person name="Smanski M.J."/>
            <person name="Chevrette M.G."/>
            <person name="De Carvalho L.P.S."/>
            <person name="Shen B."/>
        </authorList>
    </citation>
    <scope>NUCLEOTIDE SEQUENCE [LARGE SCALE GENOMIC DNA]</scope>
    <source>
        <strain evidence="1 2">NPDC012605</strain>
    </source>
</reference>
<dbReference type="EMBL" id="JBIBDZ010000001">
    <property type="protein sequence ID" value="MFF5917319.1"/>
    <property type="molecule type" value="Genomic_DNA"/>
</dbReference>
<accession>A0ABW6XIK9</accession>
<evidence type="ECO:0000313" key="1">
    <source>
        <dbReference type="EMBL" id="MFF5917319.1"/>
    </source>
</evidence>
<dbReference type="RefSeq" id="WP_388304733.1">
    <property type="nucleotide sequence ID" value="NZ_JBIBDZ010000001.1"/>
</dbReference>
<name>A0ABW6XIK9_9ACTN</name>
<protein>
    <recommendedName>
        <fullName evidence="3">Lipoprotein</fullName>
    </recommendedName>
</protein>
<evidence type="ECO:0008006" key="3">
    <source>
        <dbReference type="Google" id="ProtNLM"/>
    </source>
</evidence>
<gene>
    <name evidence="1" type="ORF">ACFY8C_03070</name>
</gene>
<dbReference type="Proteomes" id="UP001602370">
    <property type="component" value="Unassembled WGS sequence"/>
</dbReference>